<feature type="region of interest" description="Disordered" evidence="1">
    <location>
        <begin position="1"/>
        <end position="36"/>
    </location>
</feature>
<protein>
    <submittedName>
        <fullName evidence="2">Uncharacterized protein</fullName>
    </submittedName>
</protein>
<gene>
    <name evidence="2" type="ORF">KC01_LOCUS38869</name>
</gene>
<reference evidence="2 3" key="1">
    <citation type="submission" date="2024-04" db="EMBL/GenBank/DDBJ databases">
        <authorList>
            <person name="Waldvogel A.-M."/>
            <person name="Schoenle A."/>
        </authorList>
    </citation>
    <scope>NUCLEOTIDE SEQUENCE [LARGE SCALE GENOMIC DNA]</scope>
</reference>
<feature type="region of interest" description="Disordered" evidence="1">
    <location>
        <begin position="41"/>
        <end position="60"/>
    </location>
</feature>
<name>A0AAV2MGM8_KNICA</name>
<dbReference type="AlphaFoldDB" id="A0AAV2MGM8"/>
<keyword evidence="3" id="KW-1185">Reference proteome</keyword>
<dbReference type="EMBL" id="OZ035830">
    <property type="protein sequence ID" value="CAL1612557.1"/>
    <property type="molecule type" value="Genomic_DNA"/>
</dbReference>
<dbReference type="Proteomes" id="UP001497482">
    <property type="component" value="Chromosome 8"/>
</dbReference>
<feature type="compositionally biased region" description="Pro residues" evidence="1">
    <location>
        <begin position="1"/>
        <end position="27"/>
    </location>
</feature>
<evidence type="ECO:0000313" key="3">
    <source>
        <dbReference type="Proteomes" id="UP001497482"/>
    </source>
</evidence>
<accession>A0AAV2MGM8</accession>
<proteinExistence type="predicted"/>
<organism evidence="2 3">
    <name type="scientific">Knipowitschia caucasica</name>
    <name type="common">Caucasian dwarf goby</name>
    <name type="synonym">Pomatoschistus caucasicus</name>
    <dbReference type="NCBI Taxonomy" id="637954"/>
    <lineage>
        <taxon>Eukaryota</taxon>
        <taxon>Metazoa</taxon>
        <taxon>Chordata</taxon>
        <taxon>Craniata</taxon>
        <taxon>Vertebrata</taxon>
        <taxon>Euteleostomi</taxon>
        <taxon>Actinopterygii</taxon>
        <taxon>Neopterygii</taxon>
        <taxon>Teleostei</taxon>
        <taxon>Neoteleostei</taxon>
        <taxon>Acanthomorphata</taxon>
        <taxon>Gobiaria</taxon>
        <taxon>Gobiiformes</taxon>
        <taxon>Gobioidei</taxon>
        <taxon>Gobiidae</taxon>
        <taxon>Gobiinae</taxon>
        <taxon>Knipowitschia</taxon>
    </lineage>
</organism>
<sequence length="123" mass="13001">MLPPSSLPPPSPLPPPPSPLPASPSLPPSLCLPLPPPSPLPPSPVVFDPEDPGAGSVTFPSLLADGVPIAPHRRRSHRSSQTAFPSLLTDNFPMCLEFYLQQSFGNVWAASSHAASYSLSVRY</sequence>
<evidence type="ECO:0000256" key="1">
    <source>
        <dbReference type="SAM" id="MobiDB-lite"/>
    </source>
</evidence>
<evidence type="ECO:0000313" key="2">
    <source>
        <dbReference type="EMBL" id="CAL1612557.1"/>
    </source>
</evidence>